<sequence length="138" mass="15207">MTDLEHITPVDFGRSLRGIGVNLLCRDVMGMAAFLHDVFDLEIHRASKDFAIIRHGDWMMQLHADATYHAHPLLALVPEVPPRGTGAQIYLFGVDPDQAVARAQADMVLEQPADKPHGLREATILSPEGYAFSPARVV</sequence>
<dbReference type="AlphaFoldDB" id="A0A543KAJ6"/>
<comment type="caution">
    <text evidence="1">The sequence shown here is derived from an EMBL/GenBank/DDBJ whole genome shotgun (WGS) entry which is preliminary data.</text>
</comment>
<evidence type="ECO:0000313" key="2">
    <source>
        <dbReference type="Proteomes" id="UP000320582"/>
    </source>
</evidence>
<accession>A0A543KAJ6</accession>
<evidence type="ECO:0000313" key="1">
    <source>
        <dbReference type="EMBL" id="TQM92072.1"/>
    </source>
</evidence>
<dbReference type="InterPro" id="IPR029068">
    <property type="entry name" value="Glyas_Bleomycin-R_OHBP_Dase"/>
</dbReference>
<proteinExistence type="predicted"/>
<keyword evidence="2" id="KW-1185">Reference proteome</keyword>
<dbReference type="EMBL" id="VFPT01000001">
    <property type="protein sequence ID" value="TQM92072.1"/>
    <property type="molecule type" value="Genomic_DNA"/>
</dbReference>
<reference evidence="1 2" key="1">
    <citation type="submission" date="2019-06" db="EMBL/GenBank/DDBJ databases">
        <title>Genomic Encyclopedia of Archaeal and Bacterial Type Strains, Phase II (KMG-II): from individual species to whole genera.</title>
        <authorList>
            <person name="Goeker M."/>
        </authorList>
    </citation>
    <scope>NUCLEOTIDE SEQUENCE [LARGE SCALE GENOMIC DNA]</scope>
    <source>
        <strain evidence="1 2">DSM 18423</strain>
    </source>
</reference>
<evidence type="ECO:0008006" key="3">
    <source>
        <dbReference type="Google" id="ProtNLM"/>
    </source>
</evidence>
<name>A0A543KAJ6_9RHOB</name>
<dbReference type="RefSeq" id="WP_142079835.1">
    <property type="nucleotide sequence ID" value="NZ_VFPT01000001.1"/>
</dbReference>
<protein>
    <recommendedName>
        <fullName evidence="3">Glyoxalase</fullName>
    </recommendedName>
</protein>
<dbReference type="OrthoDB" id="7346917at2"/>
<organism evidence="1 2">
    <name type="scientific">Roseinatronobacter monicus</name>
    <dbReference type="NCBI Taxonomy" id="393481"/>
    <lineage>
        <taxon>Bacteria</taxon>
        <taxon>Pseudomonadati</taxon>
        <taxon>Pseudomonadota</taxon>
        <taxon>Alphaproteobacteria</taxon>
        <taxon>Rhodobacterales</taxon>
        <taxon>Paracoccaceae</taxon>
        <taxon>Roseinatronobacter</taxon>
    </lineage>
</organism>
<dbReference type="Proteomes" id="UP000320582">
    <property type="component" value="Unassembled WGS sequence"/>
</dbReference>
<dbReference type="Gene3D" id="3.10.180.10">
    <property type="entry name" value="2,3-Dihydroxybiphenyl 1,2-Dioxygenase, domain 1"/>
    <property type="match status" value="1"/>
</dbReference>
<dbReference type="SUPFAM" id="SSF54593">
    <property type="entry name" value="Glyoxalase/Bleomycin resistance protein/Dihydroxybiphenyl dioxygenase"/>
    <property type="match status" value="1"/>
</dbReference>
<gene>
    <name evidence="1" type="ORF">BD293_0660</name>
</gene>